<gene>
    <name evidence="2" type="ORF">EV690_2596</name>
</gene>
<name>A0A4V2PNM4_9GAMM</name>
<dbReference type="EMBL" id="SMGD01000014">
    <property type="protein sequence ID" value="TCK47561.1"/>
    <property type="molecule type" value="Genomic_DNA"/>
</dbReference>
<evidence type="ECO:0000256" key="1">
    <source>
        <dbReference type="SAM" id="Phobius"/>
    </source>
</evidence>
<proteinExistence type="predicted"/>
<evidence type="ECO:0000313" key="2">
    <source>
        <dbReference type="EMBL" id="TCK47561.1"/>
    </source>
</evidence>
<keyword evidence="3" id="KW-1185">Reference proteome</keyword>
<evidence type="ECO:0000313" key="3">
    <source>
        <dbReference type="Proteomes" id="UP000295565"/>
    </source>
</evidence>
<organism evidence="2 3">
    <name type="scientific">Celerinatantimonas diazotrophica</name>
    <dbReference type="NCBI Taxonomy" id="412034"/>
    <lineage>
        <taxon>Bacteria</taxon>
        <taxon>Pseudomonadati</taxon>
        <taxon>Pseudomonadota</taxon>
        <taxon>Gammaproteobacteria</taxon>
        <taxon>Celerinatantimonadaceae</taxon>
        <taxon>Celerinatantimonas</taxon>
    </lineage>
</organism>
<accession>A0A4V2PNM4</accession>
<feature type="transmembrane region" description="Helical" evidence="1">
    <location>
        <begin position="12"/>
        <end position="34"/>
    </location>
</feature>
<keyword evidence="1" id="KW-1133">Transmembrane helix</keyword>
<keyword evidence="1" id="KW-0812">Transmembrane</keyword>
<dbReference type="RefSeq" id="WP_131913369.1">
    <property type="nucleotide sequence ID" value="NZ_OU594967.1"/>
</dbReference>
<keyword evidence="1" id="KW-0472">Membrane</keyword>
<comment type="caution">
    <text evidence="2">The sequence shown here is derived from an EMBL/GenBank/DDBJ whole genome shotgun (WGS) entry which is preliminary data.</text>
</comment>
<protein>
    <submittedName>
        <fullName evidence="2">Uncharacterized protein</fullName>
    </submittedName>
</protein>
<dbReference type="AlphaFoldDB" id="A0A4V2PNM4"/>
<reference evidence="2 3" key="1">
    <citation type="submission" date="2019-03" db="EMBL/GenBank/DDBJ databases">
        <title>Genomic Encyclopedia of Type Strains, Phase IV (KMG-IV): sequencing the most valuable type-strain genomes for metagenomic binning, comparative biology and taxonomic classification.</title>
        <authorList>
            <person name="Goeker M."/>
        </authorList>
    </citation>
    <scope>NUCLEOTIDE SEQUENCE [LARGE SCALE GENOMIC DNA]</scope>
    <source>
        <strain evidence="2 3">DSM 18577</strain>
    </source>
</reference>
<sequence length="138" mass="15574">MSGTGFTPSNWAAIAAAVSTGLAAVAAFGSWFTAQRIYKFSKYSILKKRELIILAQLIERHSLYESVKKNPESMNDNEFIEFFEEMTFDDNSTINLINELKILDQTISINLSGFEWSRIGEDTVNKIKALKDAQKNIL</sequence>
<dbReference type="Proteomes" id="UP000295565">
    <property type="component" value="Unassembled WGS sequence"/>
</dbReference>